<dbReference type="EMBL" id="AP023367">
    <property type="protein sequence ID" value="BCJ95126.1"/>
    <property type="molecule type" value="Genomic_DNA"/>
</dbReference>
<keyword evidence="3" id="KW-1185">Reference proteome</keyword>
<dbReference type="GO" id="GO:0004519">
    <property type="term" value="F:endonuclease activity"/>
    <property type="evidence" value="ECO:0007669"/>
    <property type="project" value="UniProtKB-KW"/>
</dbReference>
<dbReference type="InterPro" id="IPR036237">
    <property type="entry name" value="Xyl_isomerase-like_sf"/>
</dbReference>
<dbReference type="RefSeq" id="WP_184095064.1">
    <property type="nucleotide sequence ID" value="NZ_AP023367.1"/>
</dbReference>
<keyword evidence="2" id="KW-0540">Nuclease</keyword>
<name>A0A6S6QZC8_9FIRM</name>
<evidence type="ECO:0000259" key="1">
    <source>
        <dbReference type="Pfam" id="PF01261"/>
    </source>
</evidence>
<gene>
    <name evidence="2" type="ORF">acsn021_26950</name>
</gene>
<organism evidence="2 3">
    <name type="scientific">Anaerocolumna cellulosilytica</name>
    <dbReference type="NCBI Taxonomy" id="433286"/>
    <lineage>
        <taxon>Bacteria</taxon>
        <taxon>Bacillati</taxon>
        <taxon>Bacillota</taxon>
        <taxon>Clostridia</taxon>
        <taxon>Lachnospirales</taxon>
        <taxon>Lachnospiraceae</taxon>
        <taxon>Anaerocolumna</taxon>
    </lineage>
</organism>
<dbReference type="KEGG" id="acel:acsn021_26950"/>
<reference evidence="2 3" key="1">
    <citation type="journal article" date="2016" name="Int. J. Syst. Evol. Microbiol.">
        <title>Descriptions of Anaerotaenia torta gen. nov., sp. nov. and Anaerocolumna cellulosilytica gen. nov., sp. nov. isolated from a methanogenic reactor of cattle waste.</title>
        <authorList>
            <person name="Uek A."/>
            <person name="Ohtaki Y."/>
            <person name="Kaku N."/>
            <person name="Ueki K."/>
        </authorList>
    </citation>
    <scope>NUCLEOTIDE SEQUENCE [LARGE SCALE GENOMIC DNA]</scope>
    <source>
        <strain evidence="2 3">SN021</strain>
    </source>
</reference>
<proteinExistence type="predicted"/>
<dbReference type="Pfam" id="PF01261">
    <property type="entry name" value="AP_endonuc_2"/>
    <property type="match status" value="1"/>
</dbReference>
<feature type="domain" description="Xylose isomerase-like TIM barrel" evidence="1">
    <location>
        <begin position="20"/>
        <end position="264"/>
    </location>
</feature>
<dbReference type="InterPro" id="IPR013022">
    <property type="entry name" value="Xyl_isomerase-like_TIM-brl"/>
</dbReference>
<protein>
    <submittedName>
        <fullName evidence="2">AP endonuclease</fullName>
    </submittedName>
</protein>
<evidence type="ECO:0000313" key="3">
    <source>
        <dbReference type="Proteomes" id="UP000515561"/>
    </source>
</evidence>
<keyword evidence="2" id="KW-0255">Endonuclease</keyword>
<dbReference type="SUPFAM" id="SSF51658">
    <property type="entry name" value="Xylose isomerase-like"/>
    <property type="match status" value="1"/>
</dbReference>
<dbReference type="AlphaFoldDB" id="A0A6S6QZC8"/>
<accession>A0A6S6QZC8</accession>
<dbReference type="PANTHER" id="PTHR12110:SF21">
    <property type="entry name" value="XYLOSE ISOMERASE-LIKE TIM BARREL DOMAIN-CONTAINING PROTEIN"/>
    <property type="match status" value="1"/>
</dbReference>
<evidence type="ECO:0000313" key="2">
    <source>
        <dbReference type="EMBL" id="BCJ95126.1"/>
    </source>
</evidence>
<dbReference type="Proteomes" id="UP000515561">
    <property type="component" value="Chromosome"/>
</dbReference>
<dbReference type="InterPro" id="IPR050312">
    <property type="entry name" value="IolE/XylAMocC-like"/>
</dbReference>
<sequence>MRIGIRAHDMEQAPLEELVANIAKKGFKCTQLALKKAIHDFNVNPEAFSPGMALYIKEIFAQNKVDISVLGCYLNITTPDKAEHVKVMETYKAHIRFASLLGCGMVGTETGAVNAQYIFEEANHSEEALQILIENVKIVVDYAEKMGVIFAIEPVYSHIMSDIDRTYKVLQAVNSPNLQVIFDPVNVIHYGNYQQQDEIIKGAFELFGKDIAAIHAKDFKVEDNRTISVPSGSGGLNSELLLGLVKKQKPHIHVLLEDTKPSNAIATREYLERIYQSIE</sequence>
<dbReference type="Gene3D" id="3.20.20.150">
    <property type="entry name" value="Divalent-metal-dependent TIM barrel enzymes"/>
    <property type="match status" value="1"/>
</dbReference>
<dbReference type="PANTHER" id="PTHR12110">
    <property type="entry name" value="HYDROXYPYRUVATE ISOMERASE"/>
    <property type="match status" value="1"/>
</dbReference>
<keyword evidence="2" id="KW-0378">Hydrolase</keyword>